<dbReference type="SUPFAM" id="SSF46785">
    <property type="entry name" value="Winged helix' DNA-binding domain"/>
    <property type="match status" value="1"/>
</dbReference>
<gene>
    <name evidence="2" type="ORF">UW23_C0011G0002</name>
</gene>
<dbReference type="InterPro" id="IPR036597">
    <property type="entry name" value="Fido-like_dom_sf"/>
</dbReference>
<dbReference type="AlphaFoldDB" id="A0A0G1GMK7"/>
<reference evidence="2 3" key="1">
    <citation type="journal article" date="2015" name="Nature">
        <title>rRNA introns, odd ribosomes, and small enigmatic genomes across a large radiation of phyla.</title>
        <authorList>
            <person name="Brown C.T."/>
            <person name="Hug L.A."/>
            <person name="Thomas B.C."/>
            <person name="Sharon I."/>
            <person name="Castelle C.J."/>
            <person name="Singh A."/>
            <person name="Wilkins M.J."/>
            <person name="Williams K.H."/>
            <person name="Banfield J.F."/>
        </authorList>
    </citation>
    <scope>NUCLEOTIDE SEQUENCE [LARGE SCALE GENOMIC DNA]</scope>
</reference>
<dbReference type="Pfam" id="PF02661">
    <property type="entry name" value="Fic"/>
    <property type="match status" value="1"/>
</dbReference>
<dbReference type="SUPFAM" id="SSF140931">
    <property type="entry name" value="Fic-like"/>
    <property type="match status" value="1"/>
</dbReference>
<evidence type="ECO:0000259" key="1">
    <source>
        <dbReference type="PROSITE" id="PS51459"/>
    </source>
</evidence>
<dbReference type="Gene3D" id="1.10.10.10">
    <property type="entry name" value="Winged helix-like DNA-binding domain superfamily/Winged helix DNA-binding domain"/>
    <property type="match status" value="1"/>
</dbReference>
<dbReference type="InterPro" id="IPR003812">
    <property type="entry name" value="Fido"/>
</dbReference>
<dbReference type="InterPro" id="IPR036388">
    <property type="entry name" value="WH-like_DNA-bd_sf"/>
</dbReference>
<evidence type="ECO:0000313" key="2">
    <source>
        <dbReference type="EMBL" id="KKT35765.1"/>
    </source>
</evidence>
<sequence length="370" mass="41699">MFEPAYDISTRLLMRTIGFERAMAIMGIVPVPSDWEGKIRHDCLTRGAQAVLRVYGNAIQSPEMGRIITDDPGRDERAEEVAQRVGVVAKERDVQMVLNFLNANKYKEQLGYLSMRFKQAGFGEKDLTQLNSLSMEKLVSSKELGVFRMEERGEGWLGNRISVPSAVEVSYQIEDFFSWFISADAETINPILKAGVCLYEIIRIQPFDEGSMLSGVLFTDLFLSSVGYELKGLWVWEEELFRNKEAVLNSLVDVEKKGGDLTGWLEYFVGSLESAALKAKARLMTLVGEQPVFRSESGKAISLSERQIAIMEDLTLKGETTIKDIRAILPSVSEDTVLRDLKDLIEKKLVKKKGHTRGARYALGKVKYFR</sequence>
<proteinExistence type="predicted"/>
<feature type="domain" description="Fido" evidence="1">
    <location>
        <begin position="122"/>
        <end position="270"/>
    </location>
</feature>
<dbReference type="Proteomes" id="UP000034069">
    <property type="component" value="Unassembled WGS sequence"/>
</dbReference>
<protein>
    <recommendedName>
        <fullName evidence="1">Fido domain-containing protein</fullName>
    </recommendedName>
</protein>
<dbReference type="PROSITE" id="PS51459">
    <property type="entry name" value="FIDO"/>
    <property type="match status" value="1"/>
</dbReference>
<name>A0A0G1GMK7_9BACT</name>
<comment type="caution">
    <text evidence="2">The sequence shown here is derived from an EMBL/GenBank/DDBJ whole genome shotgun (WGS) entry which is preliminary data.</text>
</comment>
<organism evidence="2 3">
    <name type="scientific">Candidatus Collierbacteria bacterium GW2011_GWA1_44_12</name>
    <dbReference type="NCBI Taxonomy" id="1618376"/>
    <lineage>
        <taxon>Bacteria</taxon>
        <taxon>Candidatus Collieribacteriota</taxon>
    </lineage>
</organism>
<dbReference type="InterPro" id="IPR036390">
    <property type="entry name" value="WH_DNA-bd_sf"/>
</dbReference>
<accession>A0A0G1GMK7</accession>
<dbReference type="EMBL" id="LCHN01000011">
    <property type="protein sequence ID" value="KKT35765.1"/>
    <property type="molecule type" value="Genomic_DNA"/>
</dbReference>
<evidence type="ECO:0000313" key="3">
    <source>
        <dbReference type="Proteomes" id="UP000034069"/>
    </source>
</evidence>
<dbReference type="Gene3D" id="1.10.3290.10">
    <property type="entry name" value="Fido-like domain"/>
    <property type="match status" value="1"/>
</dbReference>